<dbReference type="EMBL" id="JAAAIM010002427">
    <property type="protein sequence ID" value="KAG0272723.1"/>
    <property type="molecule type" value="Genomic_DNA"/>
</dbReference>
<organism evidence="3 4">
    <name type="scientific">Linnemannia gamsii</name>
    <dbReference type="NCBI Taxonomy" id="64522"/>
    <lineage>
        <taxon>Eukaryota</taxon>
        <taxon>Fungi</taxon>
        <taxon>Fungi incertae sedis</taxon>
        <taxon>Mucoromycota</taxon>
        <taxon>Mortierellomycotina</taxon>
        <taxon>Mortierellomycetes</taxon>
        <taxon>Mortierellales</taxon>
        <taxon>Mortierellaceae</taxon>
        <taxon>Linnemannia</taxon>
    </lineage>
</organism>
<gene>
    <name evidence="3" type="ORF">BGZ96_005207</name>
</gene>
<feature type="region of interest" description="Disordered" evidence="1">
    <location>
        <begin position="1"/>
        <end position="31"/>
    </location>
</feature>
<comment type="caution">
    <text evidence="3">The sequence shown here is derived from an EMBL/GenBank/DDBJ whole genome shotgun (WGS) entry which is preliminary data.</text>
</comment>
<evidence type="ECO:0000259" key="2">
    <source>
        <dbReference type="Pfam" id="PF23305"/>
    </source>
</evidence>
<feature type="compositionally biased region" description="Low complexity" evidence="1">
    <location>
        <begin position="80"/>
        <end position="101"/>
    </location>
</feature>
<accession>A0ABQ7JHI7</accession>
<evidence type="ECO:0000313" key="4">
    <source>
        <dbReference type="Proteomes" id="UP001194696"/>
    </source>
</evidence>
<feature type="domain" description="DUF7082" evidence="2">
    <location>
        <begin position="122"/>
        <end position="276"/>
    </location>
</feature>
<sequence>DEYNSNNLSVSSAYDNSSLYSPSSSPYGPRTPISPYARPGYYNAASPMIAPHMPSYSQAELVNSTYAMSPTANNGSYIHSNQSSQPTTPTSTSSYMSSQQSHPNASNIASVGNYNPYASLLNKANLKFSGNMDDMAINWSGEEWESHRRLVQFWRRQDGNDIHCNFGPVAPAERQPNSIVVSCIYWAEKNDCFLTSVDCIYLLESLIAVRFTVEEKNRIRRNLEGFRPITVSKCKPESAEFFKLIMSFPNPKPRNIEKDVKVFPWKVLPYALKKIISKYTASYSSTASIQADAFHNANFPHGSTLPLTPQQQSIIESSLIV</sequence>
<feature type="non-terminal residue" evidence="3">
    <location>
        <position position="1"/>
    </location>
</feature>
<dbReference type="InterPro" id="IPR055509">
    <property type="entry name" value="DUF7082"/>
</dbReference>
<evidence type="ECO:0000313" key="3">
    <source>
        <dbReference type="EMBL" id="KAG0272723.1"/>
    </source>
</evidence>
<feature type="compositionally biased region" description="Low complexity" evidence="1">
    <location>
        <begin position="9"/>
        <end position="28"/>
    </location>
</feature>
<feature type="region of interest" description="Disordered" evidence="1">
    <location>
        <begin position="73"/>
        <end position="108"/>
    </location>
</feature>
<dbReference type="Pfam" id="PF23305">
    <property type="entry name" value="DUF7082"/>
    <property type="match status" value="1"/>
</dbReference>
<keyword evidence="4" id="KW-1185">Reference proteome</keyword>
<reference evidence="3 4" key="1">
    <citation type="journal article" date="2020" name="Fungal Divers.">
        <title>Resolving the Mortierellaceae phylogeny through synthesis of multi-gene phylogenetics and phylogenomics.</title>
        <authorList>
            <person name="Vandepol N."/>
            <person name="Liber J."/>
            <person name="Desiro A."/>
            <person name="Na H."/>
            <person name="Kennedy M."/>
            <person name="Barry K."/>
            <person name="Grigoriev I.V."/>
            <person name="Miller A.N."/>
            <person name="O'Donnell K."/>
            <person name="Stajich J.E."/>
            <person name="Bonito G."/>
        </authorList>
    </citation>
    <scope>NUCLEOTIDE SEQUENCE [LARGE SCALE GENOMIC DNA]</scope>
    <source>
        <strain evidence="3 4">AD045</strain>
    </source>
</reference>
<dbReference type="PANTHER" id="PTHR39463">
    <property type="entry name" value="MEDUSA"/>
    <property type="match status" value="1"/>
</dbReference>
<evidence type="ECO:0000256" key="1">
    <source>
        <dbReference type="SAM" id="MobiDB-lite"/>
    </source>
</evidence>
<dbReference type="PANTHER" id="PTHR39463:SF1">
    <property type="entry name" value="MEDUSA"/>
    <property type="match status" value="1"/>
</dbReference>
<protein>
    <recommendedName>
        <fullName evidence="2">DUF7082 domain-containing protein</fullName>
    </recommendedName>
</protein>
<name>A0ABQ7JHI7_9FUNG</name>
<proteinExistence type="predicted"/>
<dbReference type="Proteomes" id="UP001194696">
    <property type="component" value="Unassembled WGS sequence"/>
</dbReference>